<comment type="caution">
    <text evidence="2">The sequence shown here is derived from an EMBL/GenBank/DDBJ whole genome shotgun (WGS) entry which is preliminary data.</text>
</comment>
<organism evidence="2 3">
    <name type="scientific">Pomacea canaliculata</name>
    <name type="common">Golden apple snail</name>
    <dbReference type="NCBI Taxonomy" id="400727"/>
    <lineage>
        <taxon>Eukaryota</taxon>
        <taxon>Metazoa</taxon>
        <taxon>Spiralia</taxon>
        <taxon>Lophotrochozoa</taxon>
        <taxon>Mollusca</taxon>
        <taxon>Gastropoda</taxon>
        <taxon>Caenogastropoda</taxon>
        <taxon>Architaenioglossa</taxon>
        <taxon>Ampullarioidea</taxon>
        <taxon>Ampullariidae</taxon>
        <taxon>Pomacea</taxon>
    </lineage>
</organism>
<reference evidence="2 3" key="1">
    <citation type="submission" date="2018-04" db="EMBL/GenBank/DDBJ databases">
        <title>The genome of golden apple snail Pomacea canaliculata provides insight into stress tolerance and invasive adaptation.</title>
        <authorList>
            <person name="Liu C."/>
            <person name="Liu B."/>
            <person name="Ren Y."/>
            <person name="Zhang Y."/>
            <person name="Wang H."/>
            <person name="Li S."/>
            <person name="Jiang F."/>
            <person name="Yin L."/>
            <person name="Zhang G."/>
            <person name="Qian W."/>
            <person name="Fan W."/>
        </authorList>
    </citation>
    <scope>NUCLEOTIDE SEQUENCE [LARGE SCALE GENOMIC DNA]</scope>
    <source>
        <strain evidence="2">SZHN2017</strain>
        <tissue evidence="2">Muscle</tissue>
    </source>
</reference>
<feature type="region of interest" description="Disordered" evidence="1">
    <location>
        <begin position="129"/>
        <end position="174"/>
    </location>
</feature>
<feature type="compositionally biased region" description="Basic residues" evidence="1">
    <location>
        <begin position="147"/>
        <end position="158"/>
    </location>
</feature>
<evidence type="ECO:0000313" key="3">
    <source>
        <dbReference type="Proteomes" id="UP000245119"/>
    </source>
</evidence>
<keyword evidence="3" id="KW-1185">Reference proteome</keyword>
<proteinExistence type="predicted"/>
<evidence type="ECO:0000256" key="1">
    <source>
        <dbReference type="SAM" id="MobiDB-lite"/>
    </source>
</evidence>
<protein>
    <submittedName>
        <fullName evidence="2">Uncharacterized protein</fullName>
    </submittedName>
</protein>
<sequence>MKVGGVCRKKAIMEVEEVTLGSGPHVIEGGYEASHQPRRATQMFFDQDQRHRWRLSEIDTPHLTPLPINPPTFPIPKFECGIEVVRFHPQHTREMGNGNSFPHPTPHPGWDGEVVQHLRHGAVQQAATRAARPAVDADLGEEDRLSNCRRRHQHRRPPRVTTPSSIPPAWGGEQAWSDVKPVRCCSP</sequence>
<dbReference type="Proteomes" id="UP000245119">
    <property type="component" value="Linkage Group LG10"/>
</dbReference>
<accession>A0A2T7NR37</accession>
<gene>
    <name evidence="2" type="ORF">C0Q70_16899</name>
</gene>
<dbReference type="EMBL" id="PZQS01000010">
    <property type="protein sequence ID" value="PVD23626.1"/>
    <property type="molecule type" value="Genomic_DNA"/>
</dbReference>
<name>A0A2T7NR37_POMCA</name>
<evidence type="ECO:0000313" key="2">
    <source>
        <dbReference type="EMBL" id="PVD23626.1"/>
    </source>
</evidence>
<dbReference type="AlphaFoldDB" id="A0A2T7NR37"/>